<proteinExistence type="predicted"/>
<dbReference type="Gene3D" id="3.30.10.20">
    <property type="match status" value="1"/>
</dbReference>
<dbReference type="EMBL" id="BOMM01000009">
    <property type="protein sequence ID" value="GIE09609.1"/>
    <property type="molecule type" value="Genomic_DNA"/>
</dbReference>
<protein>
    <recommendedName>
        <fullName evidence="2">PASTA domain-containing protein</fullName>
    </recommendedName>
</protein>
<feature type="chain" id="PRO_5037507759" description="PASTA domain-containing protein" evidence="1">
    <location>
        <begin position="25"/>
        <end position="98"/>
    </location>
</feature>
<evidence type="ECO:0000313" key="4">
    <source>
        <dbReference type="Proteomes" id="UP000598174"/>
    </source>
</evidence>
<gene>
    <name evidence="3" type="ORF">Afe05nite_14490</name>
</gene>
<keyword evidence="1" id="KW-0732">Signal</keyword>
<dbReference type="Proteomes" id="UP000598174">
    <property type="component" value="Unassembled WGS sequence"/>
</dbReference>
<organism evidence="3 4">
    <name type="scientific">Paractinoplanes ferrugineus</name>
    <dbReference type="NCBI Taxonomy" id="113564"/>
    <lineage>
        <taxon>Bacteria</taxon>
        <taxon>Bacillati</taxon>
        <taxon>Actinomycetota</taxon>
        <taxon>Actinomycetes</taxon>
        <taxon>Micromonosporales</taxon>
        <taxon>Micromonosporaceae</taxon>
        <taxon>Paractinoplanes</taxon>
    </lineage>
</organism>
<dbReference type="AlphaFoldDB" id="A0A919IZH9"/>
<feature type="signal peptide" evidence="1">
    <location>
        <begin position="1"/>
        <end position="24"/>
    </location>
</feature>
<dbReference type="InterPro" id="IPR005543">
    <property type="entry name" value="PASTA_dom"/>
</dbReference>
<evidence type="ECO:0000256" key="1">
    <source>
        <dbReference type="SAM" id="SignalP"/>
    </source>
</evidence>
<name>A0A919IZH9_9ACTN</name>
<evidence type="ECO:0000313" key="3">
    <source>
        <dbReference type="EMBL" id="GIE09609.1"/>
    </source>
</evidence>
<comment type="caution">
    <text evidence="3">The sequence shown here is derived from an EMBL/GenBank/DDBJ whole genome shotgun (WGS) entry which is preliminary data.</text>
</comment>
<accession>A0A919IZH9</accession>
<evidence type="ECO:0000259" key="2">
    <source>
        <dbReference type="PROSITE" id="PS51178"/>
    </source>
</evidence>
<sequence>MLGAAAAIVMGGVVTLAAPVSAQAAGPAGAAVTATTVVPYVLNDPAVLAAREIRDAGLQPVVNGRTTGAYVISQSPVPGRVVPVGTTVTIRTVVGPTP</sequence>
<feature type="domain" description="PASTA" evidence="2">
    <location>
        <begin position="32"/>
        <end position="94"/>
    </location>
</feature>
<keyword evidence="4" id="KW-1185">Reference proteome</keyword>
<dbReference type="SUPFAM" id="SSF54184">
    <property type="entry name" value="Penicillin-binding protein 2x (pbp-2x), c-terminal domain"/>
    <property type="match status" value="1"/>
</dbReference>
<dbReference type="Pfam" id="PF03793">
    <property type="entry name" value="PASTA"/>
    <property type="match status" value="1"/>
</dbReference>
<reference evidence="3" key="1">
    <citation type="submission" date="2021-01" db="EMBL/GenBank/DDBJ databases">
        <title>Whole genome shotgun sequence of Actinoplanes ferrugineus NBRC 15555.</title>
        <authorList>
            <person name="Komaki H."/>
            <person name="Tamura T."/>
        </authorList>
    </citation>
    <scope>NUCLEOTIDE SEQUENCE</scope>
    <source>
        <strain evidence="3">NBRC 15555</strain>
    </source>
</reference>
<dbReference type="PROSITE" id="PS51178">
    <property type="entry name" value="PASTA"/>
    <property type="match status" value="1"/>
</dbReference>